<reference evidence="1" key="1">
    <citation type="submission" date="2020-08" db="EMBL/GenBank/DDBJ databases">
        <title>Multicomponent nature underlies the extraordinary mechanical properties of spider dragline silk.</title>
        <authorList>
            <person name="Kono N."/>
            <person name="Nakamura H."/>
            <person name="Mori M."/>
            <person name="Yoshida Y."/>
            <person name="Ohtoshi R."/>
            <person name="Malay A.D."/>
            <person name="Moran D.A.P."/>
            <person name="Tomita M."/>
            <person name="Numata K."/>
            <person name="Arakawa K."/>
        </authorList>
    </citation>
    <scope>NUCLEOTIDE SEQUENCE</scope>
</reference>
<evidence type="ECO:0000313" key="1">
    <source>
        <dbReference type="EMBL" id="GFS71167.1"/>
    </source>
</evidence>
<comment type="caution">
    <text evidence="1">The sequence shown here is derived from an EMBL/GenBank/DDBJ whole genome shotgun (WGS) entry which is preliminary data.</text>
</comment>
<accession>A0A8X6MPK2</accession>
<dbReference type="AlphaFoldDB" id="A0A8X6MPK2"/>
<evidence type="ECO:0000313" key="2">
    <source>
        <dbReference type="Proteomes" id="UP000887013"/>
    </source>
</evidence>
<proteinExistence type="predicted"/>
<dbReference type="Proteomes" id="UP000887013">
    <property type="component" value="Unassembled WGS sequence"/>
</dbReference>
<keyword evidence="2" id="KW-1185">Reference proteome</keyword>
<gene>
    <name evidence="1" type="ORF">NPIL_16701</name>
</gene>
<sequence>MLFDAAVGRVVNSVQQNNEIPNLPQTMESFVFEWQLGTITFKIQQIKESNSVCYSLGHHGDMDGDHLRTALKSFLLTTLLRLVKDFTRFYTIIIWAARRTIVEMQQMCVGPKTYKEFW</sequence>
<organism evidence="1 2">
    <name type="scientific">Nephila pilipes</name>
    <name type="common">Giant wood spider</name>
    <name type="synonym">Nephila maculata</name>
    <dbReference type="NCBI Taxonomy" id="299642"/>
    <lineage>
        <taxon>Eukaryota</taxon>
        <taxon>Metazoa</taxon>
        <taxon>Ecdysozoa</taxon>
        <taxon>Arthropoda</taxon>
        <taxon>Chelicerata</taxon>
        <taxon>Arachnida</taxon>
        <taxon>Araneae</taxon>
        <taxon>Araneomorphae</taxon>
        <taxon>Entelegynae</taxon>
        <taxon>Araneoidea</taxon>
        <taxon>Nephilidae</taxon>
        <taxon>Nephila</taxon>
    </lineage>
</organism>
<name>A0A8X6MPK2_NEPPI</name>
<protein>
    <submittedName>
        <fullName evidence="1">Uncharacterized protein</fullName>
    </submittedName>
</protein>
<dbReference type="EMBL" id="BMAW01095652">
    <property type="protein sequence ID" value="GFS71167.1"/>
    <property type="molecule type" value="Genomic_DNA"/>
</dbReference>